<name>A0A899FV41_9ASCO</name>
<dbReference type="InterPro" id="IPR021714">
    <property type="entry name" value="URB1_N"/>
</dbReference>
<dbReference type="EMBL" id="CP054538">
    <property type="protein sequence ID" value="QSL65651.1"/>
    <property type="molecule type" value="Genomic_DNA"/>
</dbReference>
<gene>
    <name evidence="5" type="ORF">MERGE_002964</name>
</gene>
<keyword evidence="1" id="KW-0812">Transmembrane</keyword>
<feature type="domain" description="URB1 C-terminal" evidence="3">
    <location>
        <begin position="1451"/>
        <end position="1639"/>
    </location>
</feature>
<dbReference type="GO" id="GO:0005730">
    <property type="term" value="C:nucleolus"/>
    <property type="evidence" value="ECO:0007669"/>
    <property type="project" value="TreeGrafter"/>
</dbReference>
<evidence type="ECO:0000259" key="3">
    <source>
        <dbReference type="Pfam" id="PF16201"/>
    </source>
</evidence>
<reference evidence="5" key="1">
    <citation type="submission" date="2020-06" db="EMBL/GenBank/DDBJ databases">
        <title>Genomes of multiple members of Pneumocystis genus reveal paths to human pathogen Pneumocystis jirovecii.</title>
        <authorList>
            <person name="Cisse O.H."/>
            <person name="Ma L."/>
            <person name="Dekker J."/>
            <person name="Khil P."/>
            <person name="Jo J."/>
            <person name="Brenchley J."/>
            <person name="Blair R."/>
            <person name="Pahar B."/>
            <person name="Chabe M."/>
            <person name="Van Rompay K.A."/>
            <person name="Keesler R."/>
            <person name="Sukura A."/>
            <person name="Hirsch V."/>
            <person name="Kutty G."/>
            <person name="Liu Y."/>
            <person name="Peng L."/>
            <person name="Chen J."/>
            <person name="Song J."/>
            <person name="Weissenbacher-Lang C."/>
            <person name="Xu J."/>
            <person name="Upham N.S."/>
            <person name="Stajich J.E."/>
            <person name="Cuomo C.A."/>
            <person name="Cushion M.T."/>
            <person name="Kovacs J.A."/>
        </authorList>
    </citation>
    <scope>NUCLEOTIDE SEQUENCE</scope>
    <source>
        <strain evidence="5">2A</strain>
    </source>
</reference>
<proteinExistence type="predicted"/>
<evidence type="ECO:0000256" key="1">
    <source>
        <dbReference type="SAM" id="Phobius"/>
    </source>
</evidence>
<keyword evidence="1" id="KW-1133">Transmembrane helix</keyword>
<dbReference type="PANTHER" id="PTHR13500">
    <property type="entry name" value="NUCLEOLAR PRERIBOSOMAL-ASSOCIATED PROTEIN 1"/>
    <property type="match status" value="1"/>
</dbReference>
<dbReference type="Pfam" id="PF11707">
    <property type="entry name" value="Npa1"/>
    <property type="match status" value="1"/>
</dbReference>
<dbReference type="InterPro" id="IPR059018">
    <property type="entry name" value="HEAT_URB1"/>
</dbReference>
<dbReference type="GO" id="GO:0000463">
    <property type="term" value="P:maturation of LSU-rRNA from tricistronic rRNA transcript (SSU-rRNA, 5.8S rRNA, LSU-rRNA)"/>
    <property type="evidence" value="ECO:0007669"/>
    <property type="project" value="TreeGrafter"/>
</dbReference>
<protein>
    <submittedName>
        <fullName evidence="5">Uncharacterized protein</fullName>
    </submittedName>
</protein>
<feature type="domain" description="URB1 N-terminal" evidence="2">
    <location>
        <begin position="53"/>
        <end position="375"/>
    </location>
</feature>
<dbReference type="OrthoDB" id="72892at2759"/>
<organism evidence="5 6">
    <name type="scientific">Pneumocystis wakefieldiae</name>
    <dbReference type="NCBI Taxonomy" id="38082"/>
    <lineage>
        <taxon>Eukaryota</taxon>
        <taxon>Fungi</taxon>
        <taxon>Dikarya</taxon>
        <taxon>Ascomycota</taxon>
        <taxon>Taphrinomycotina</taxon>
        <taxon>Pneumocystomycetes</taxon>
        <taxon>Pneumocystaceae</taxon>
        <taxon>Pneumocystis</taxon>
    </lineage>
</organism>
<evidence type="ECO:0000259" key="4">
    <source>
        <dbReference type="Pfam" id="PF26140"/>
    </source>
</evidence>
<keyword evidence="6" id="KW-1185">Reference proteome</keyword>
<keyword evidence="1" id="KW-0472">Membrane</keyword>
<sequence>MSNNITVDDLKNLINAKIYSNRSLVLIDCEIRFYENLESCSVLISYFNTEVPCKEIFELWIYFYQNNDVPIVSLILEILIFVIRIVGLLGNYTTGNKIIKRILDFHIKSIYRNLSSNIDVLVIGTLRLLIEMSCFNLGSFVLEIFKSFDFSHKVISKIMKNFSRISINTSSRINARFLAFETPRTFMIRFIFCFLEFGTVSLKLELFGYKNIFYDIFSGLIKDDLSFIQKVFDIILQFVIFEKDIPHNIKMSIFNENVLNELITLYSDTDDGVSRSMSIHNFLILLCTKHGMGICFECNGWYPKLKTDFKENKSLLINNKILSSFIFKLKITQDILQQELFLKICEACPELVAYCASQFSLNIRFEPHLTISWLSISSVYQSLILLPIPSMTFSSIFSELILTTILENIIPSALTNVSLSSGLKYNNDLVVFFTANLILSSINKYRQVMIMLDKKNNFNMKTFEWKKNQLLLREMFLKRLPDIRVIFFVFKSVWGKSSNLLKFSVTKLFVYYMETFPEIIFFGKHDYSSILIKGFSDISEEVPYGSLILYYLFRISYRFLPVSKWWNKNKVKFYLSSRNNEFKNEYRNLISSLLKSSNVFSIALRMDSAELILKTLDDAKCFTSRVNIIVDFLGNSLMLFMNSPYKYMDDLASLIFDYKLENSQRSPSLVLIVLMEQWDYFFEYSMSSDDDKFLIASWLSRVLGFFTLNENIWEISRKISWKLMKSMEERSFEIACIFNETKLYIEFLENSLLTGVCSKNSSFYLVTKKLQNISFVNYKYSCVSLSDNFILIDFILHGGISQLYMHFDNIIHHIQYKYINVCLLDVIVLKMMIHVLFFDDREIIYDFNDVVLKYFKIIRSIGDVLKGTKDYGRFKEIIIEKDRWLDNYLNFRSNFSSFKVRIFSKEFIHLVINFIQPLDSCLLFQIINKTYENFIEVLTDDSIRVLSLSSDEISEIWAEVVKKYIQQIHTFGDTRSDILDFFTLVFGRFFTVNNIEIVTISDFVLILNTGLKNGYSLNHIFELLIAKICSLPDDSISTFYEFIDLISKICSKSSIFLEIISEKVCEIVKKYGNISAFSPFFYSNLLCFINAYVLWKDCALQKKKLIITETLKDNFAFLLRFVEDDLLNGFLDQSEKGFILFQILYQNRNNIILSKRSVEMIELVNYRYGNEIVEKYIGIWFNNIIKLLIEYFSDDIKLSEDYLSFIESFANYLKLSGRMLSKYVSQSLLTLLIKFGLKNHILIYNVVKLVYNIVKEFKYNIDDSALFVSLILSSSSNWNDINTNSAVFFEHRLIIVQMLHYFICNLSTHISLHIIESIYNLYTGTTNAVDVILLDILQKYEELVRYNFFNKKIILKIQSETNKDIPLEISFDTNDITVFLSFEILKKSIYSFPIMKESLLDFSQINKDDLWLYSDVIENVYDSSFFLPLVLAYLVSNEHIIIKFLIDSNILGYVLISLSSDNRTIRKMALTVLSMLENKIFCSEKNQILMFFQLLKSSITLSGMELEPIPYVFSLFMALSIQIIINPSHFLFDEVCRFYLQRSKLDFHDIPMFFSLWNSSRDYYKQSNWLMSFLSSGLRTLSDYNIYKKRHIFELLCCLFSSEIVTNDIRSKIIKLLWFASNIYEVNVSLVRDYGIVSWIDQQISICRDGTLKIMLKRLFLRFHHSRVMSLIYSVEQLFDIKESPLVKKPDRLPDGIGFETEVEYNKTCNDVNASFRERSSGDVEMRNSIKDYKSFYASDMMVSDPYNTVSFIPEFRSNVINTDNNDGNISRTFTKYDITGVFNEDASSTRIAHEKSIAIENATPKTNQEFSEEMHYERKILKGLRENRRESTFENRNDILLESSLDRIKLLNLKSSDLIKNTNKNIINEFKEWEMNMKYNNNPNIIDDNKNVEGFRDLKNTIISGNPSDRIKTILELEVSRKDIPMKYKKEYISEYDNEYDRSSSSFSQLKNVDSGFDSMCFLPNSRQVLSSRYNNLNSNKTSRFSTFFASDSTNLINDPKKNNLNVSSNNESLSTEYSGTDLIHGSDYKDELSEISITTSKTSDEVGFQRIMDMLRKSNQSISTNRSVSYNNNISSNDVDYNKNDEYSIQKSDNLPKYQSSMHKDISDSNFFLSLLNQPSRLSSLHVDSLNNENINAFQD</sequence>
<dbReference type="InterPro" id="IPR032436">
    <property type="entry name" value="URB1_C"/>
</dbReference>
<dbReference type="InterPro" id="IPR039844">
    <property type="entry name" value="URB1"/>
</dbReference>
<evidence type="ECO:0000259" key="2">
    <source>
        <dbReference type="Pfam" id="PF11707"/>
    </source>
</evidence>
<accession>A0A899FV41</accession>
<feature type="domain" description="URB1 central HEAT repeat" evidence="4">
    <location>
        <begin position="562"/>
        <end position="750"/>
    </location>
</feature>
<evidence type="ECO:0000313" key="5">
    <source>
        <dbReference type="EMBL" id="QSL65651.1"/>
    </source>
</evidence>
<dbReference type="Proteomes" id="UP000663699">
    <property type="component" value="Chromosome 7"/>
</dbReference>
<dbReference type="PANTHER" id="PTHR13500:SF0">
    <property type="entry name" value="NUCLEOLAR PRE-RIBOSOMAL-ASSOCIATED PROTEIN 1"/>
    <property type="match status" value="1"/>
</dbReference>
<feature type="transmembrane region" description="Helical" evidence="1">
    <location>
        <begin position="69"/>
        <end position="89"/>
    </location>
</feature>
<dbReference type="Pfam" id="PF16201">
    <property type="entry name" value="NopRA1"/>
    <property type="match status" value="1"/>
</dbReference>
<evidence type="ECO:0000313" key="6">
    <source>
        <dbReference type="Proteomes" id="UP000663699"/>
    </source>
</evidence>
<dbReference type="GO" id="GO:0000466">
    <property type="term" value="P:maturation of 5.8S rRNA from tricistronic rRNA transcript (SSU-rRNA, 5.8S rRNA, LSU-rRNA)"/>
    <property type="evidence" value="ECO:0007669"/>
    <property type="project" value="TreeGrafter"/>
</dbReference>
<dbReference type="Pfam" id="PF26140">
    <property type="entry name" value="HEAT_URB1"/>
    <property type="match status" value="1"/>
</dbReference>